<dbReference type="SMART" id="SM00066">
    <property type="entry name" value="GAL4"/>
    <property type="match status" value="1"/>
</dbReference>
<evidence type="ECO:0000256" key="6">
    <source>
        <dbReference type="ARBA" id="ARBA00023242"/>
    </source>
</evidence>
<evidence type="ECO:0000256" key="1">
    <source>
        <dbReference type="ARBA" id="ARBA00022723"/>
    </source>
</evidence>
<dbReference type="InterPro" id="IPR001138">
    <property type="entry name" value="Zn2Cys6_DnaBD"/>
</dbReference>
<gene>
    <name evidence="8" type="ORF">QYS62_007781</name>
</gene>
<keyword evidence="9" id="KW-1185">Reference proteome</keyword>
<evidence type="ECO:0000256" key="5">
    <source>
        <dbReference type="ARBA" id="ARBA00023163"/>
    </source>
</evidence>
<evidence type="ECO:0000256" key="3">
    <source>
        <dbReference type="ARBA" id="ARBA00023015"/>
    </source>
</evidence>
<evidence type="ECO:0000256" key="2">
    <source>
        <dbReference type="ARBA" id="ARBA00022833"/>
    </source>
</evidence>
<keyword evidence="6" id="KW-0539">Nucleus</keyword>
<reference evidence="8 9" key="1">
    <citation type="submission" date="2024-04" db="EMBL/GenBank/DDBJ databases">
        <title>Complete genome sequence of Fusarium acuminatum.</title>
        <authorList>
            <person name="Lan B."/>
        </authorList>
    </citation>
    <scope>NUCLEOTIDE SEQUENCE [LARGE SCALE GENOMIC DNA]</scope>
    <source>
        <strain evidence="8">1A</strain>
    </source>
</reference>
<accession>A0ABZ2X1L0</accession>
<evidence type="ECO:0000259" key="7">
    <source>
        <dbReference type="PROSITE" id="PS50048"/>
    </source>
</evidence>
<dbReference type="Gene3D" id="4.10.240.10">
    <property type="entry name" value="Zn(2)-C6 fungal-type DNA-binding domain"/>
    <property type="match status" value="1"/>
</dbReference>
<proteinExistence type="predicted"/>
<evidence type="ECO:0000256" key="4">
    <source>
        <dbReference type="ARBA" id="ARBA00023125"/>
    </source>
</evidence>
<dbReference type="PANTHER" id="PTHR36206:SF13">
    <property type="entry name" value="TRANSCRIPTIONAL REGULATORY PROTEIN MOC3"/>
    <property type="match status" value="1"/>
</dbReference>
<dbReference type="PANTHER" id="PTHR36206">
    <property type="entry name" value="ASPERCRYPTIN BIOSYNTHESIS CLUSTER-SPECIFIC TRANSCRIPTION REGULATOR ATNN-RELATED"/>
    <property type="match status" value="1"/>
</dbReference>
<organism evidence="8 9">
    <name type="scientific">Fusarium acuminatum</name>
    <dbReference type="NCBI Taxonomy" id="5515"/>
    <lineage>
        <taxon>Eukaryota</taxon>
        <taxon>Fungi</taxon>
        <taxon>Dikarya</taxon>
        <taxon>Ascomycota</taxon>
        <taxon>Pezizomycotina</taxon>
        <taxon>Sordariomycetes</taxon>
        <taxon>Hypocreomycetidae</taxon>
        <taxon>Hypocreales</taxon>
        <taxon>Nectriaceae</taxon>
        <taxon>Fusarium</taxon>
        <taxon>Fusarium tricinctum species complex</taxon>
    </lineage>
</organism>
<keyword evidence="4" id="KW-0238">DNA-binding</keyword>
<keyword evidence="1" id="KW-0479">Metal-binding</keyword>
<dbReference type="InterPro" id="IPR036864">
    <property type="entry name" value="Zn2-C6_fun-type_DNA-bd_sf"/>
</dbReference>
<dbReference type="SUPFAM" id="SSF57701">
    <property type="entry name" value="Zn2/Cys6 DNA-binding domain"/>
    <property type="match status" value="1"/>
</dbReference>
<evidence type="ECO:0000313" key="8">
    <source>
        <dbReference type="EMBL" id="WZH46691.1"/>
    </source>
</evidence>
<name>A0ABZ2X1L0_9HYPO</name>
<keyword evidence="3" id="KW-0805">Transcription regulation</keyword>
<dbReference type="Pfam" id="PF00172">
    <property type="entry name" value="Zn_clus"/>
    <property type="match status" value="1"/>
</dbReference>
<dbReference type="PROSITE" id="PS50048">
    <property type="entry name" value="ZN2_CY6_FUNGAL_2"/>
    <property type="match status" value="1"/>
</dbReference>
<keyword evidence="5" id="KW-0804">Transcription</keyword>
<protein>
    <submittedName>
        <fullName evidence="8">Zn2-C6 fungal-type domain-containing protein</fullName>
    </submittedName>
</protein>
<sequence length="514" mass="58111">MEGSDSIVKRKRARGPKVRSGCLTCRIRHLKCDERKPICSRCEKDKRRCDGYIPESECKYKPRTPALQRKQSEAALQRPAATSKILVPAGLSPETFGSSIELDLCHHFRTCTISELASSLNAMSFWHTYALPLSQDSVPIKAAIGALGGAHKAFKLQTQTDPFTQSLAKSYEIASVQQYSNAIKVMHDYMNSPDKNFQVILTCCLIFICTENLYGRYTNVTRHLESAFSLLNTCERYDLSKFMDNIGPSLCGLTSDLFFYMGDNHSPKLVSELQQWLGRQDPISLQEPGAPFFSAQAAASCLSQVGTTFGIEMNTDCQMCLGQGYPCGKTGLVCRRFDNGLESESFYRYWSARYNAFKQNFDPLKASESELFRFKVLELEEITWHATFKLASIDSDLEPADCIEILKRAESIIDFSQRDTGHIFTFQANLVPPIAYVIISCQDETIQWEGVRLLRRLGRREGVWDSRKMADIYASMITAKTRKLVSWEQIPDDVPRLTELLGSVRLDTPIEDNQ</sequence>
<evidence type="ECO:0000313" key="9">
    <source>
        <dbReference type="Proteomes" id="UP001489902"/>
    </source>
</evidence>
<keyword evidence="2" id="KW-0862">Zinc</keyword>
<dbReference type="CDD" id="cd00067">
    <property type="entry name" value="GAL4"/>
    <property type="match status" value="1"/>
</dbReference>
<dbReference type="EMBL" id="CP151263">
    <property type="protein sequence ID" value="WZH46691.1"/>
    <property type="molecule type" value="Genomic_DNA"/>
</dbReference>
<feature type="domain" description="Zn(2)-C6 fungal-type" evidence="7">
    <location>
        <begin position="21"/>
        <end position="49"/>
    </location>
</feature>
<dbReference type="InterPro" id="IPR052360">
    <property type="entry name" value="Transcr_Regulatory_Proteins"/>
</dbReference>
<dbReference type="Proteomes" id="UP001489902">
    <property type="component" value="Chromosome 4"/>
</dbReference>
<dbReference type="PROSITE" id="PS00463">
    <property type="entry name" value="ZN2_CY6_FUNGAL_1"/>
    <property type="match status" value="1"/>
</dbReference>